<dbReference type="InterPro" id="IPR023991">
    <property type="entry name" value="Bacteriocin_IIb_lactobn/cerein"/>
</dbReference>
<dbReference type="EMBL" id="JAFEUM010000006">
    <property type="protein sequence ID" value="MBM7037737.1"/>
    <property type="molecule type" value="Genomic_DNA"/>
</dbReference>
<keyword evidence="1" id="KW-0812">Transmembrane</keyword>
<comment type="caution">
    <text evidence="2">The sequence shown here is derived from an EMBL/GenBank/DDBJ whole genome shotgun (WGS) entry which is preliminary data.</text>
</comment>
<keyword evidence="1" id="KW-0472">Membrane</keyword>
<sequence>MKELNQREVTQVSGGGLPAAFFMGVAAGALAKKLYTKYYKNR</sequence>
<dbReference type="RefSeq" id="WP_205159242.1">
    <property type="nucleotide sequence ID" value="NZ_JAFEUM010000006.1"/>
</dbReference>
<keyword evidence="3" id="KW-1185">Reference proteome</keyword>
<protein>
    <submittedName>
        <fullName evidence="2">Class IIb bacteriocin, lactobin A/cerein 7B family</fullName>
    </submittedName>
</protein>
<evidence type="ECO:0000313" key="2">
    <source>
        <dbReference type="EMBL" id="MBM7037737.1"/>
    </source>
</evidence>
<keyword evidence="1" id="KW-1133">Transmembrane helix</keyword>
<organism evidence="2 3">
    <name type="scientific">Vibrio ulleungensis</name>
    <dbReference type="NCBI Taxonomy" id="2807619"/>
    <lineage>
        <taxon>Bacteria</taxon>
        <taxon>Pseudomonadati</taxon>
        <taxon>Pseudomonadota</taxon>
        <taxon>Gammaproteobacteria</taxon>
        <taxon>Vibrionales</taxon>
        <taxon>Vibrionaceae</taxon>
        <taxon>Vibrio</taxon>
    </lineage>
</organism>
<feature type="transmembrane region" description="Helical" evidence="1">
    <location>
        <begin position="12"/>
        <end position="31"/>
    </location>
</feature>
<reference evidence="2 3" key="1">
    <citation type="submission" date="2021-02" db="EMBL/GenBank/DDBJ databases">
        <authorList>
            <person name="Park J.-S."/>
        </authorList>
    </citation>
    <scope>NUCLEOTIDE SEQUENCE [LARGE SCALE GENOMIC DNA]</scope>
    <source>
        <strain evidence="2 3">188UL20-2</strain>
    </source>
</reference>
<accession>A0ABS2HPB8</accession>
<dbReference type="NCBIfam" id="TIGR03949">
    <property type="entry name" value="bact_IIb_cerein"/>
    <property type="match status" value="1"/>
</dbReference>
<gene>
    <name evidence="2" type="ORF">JQC93_15115</name>
</gene>
<dbReference type="Proteomes" id="UP000809621">
    <property type="component" value="Unassembled WGS sequence"/>
</dbReference>
<name>A0ABS2HPB8_9VIBR</name>
<evidence type="ECO:0000313" key="3">
    <source>
        <dbReference type="Proteomes" id="UP000809621"/>
    </source>
</evidence>
<evidence type="ECO:0000256" key="1">
    <source>
        <dbReference type="SAM" id="Phobius"/>
    </source>
</evidence>
<proteinExistence type="predicted"/>